<accession>A0A7R9WQT7</accession>
<evidence type="ECO:0000313" key="2">
    <source>
        <dbReference type="EMBL" id="CAD8332437.1"/>
    </source>
</evidence>
<dbReference type="GO" id="GO:0006620">
    <property type="term" value="P:post-translational protein targeting to endoplasmic reticulum membrane"/>
    <property type="evidence" value="ECO:0007669"/>
    <property type="project" value="TreeGrafter"/>
</dbReference>
<dbReference type="PANTHER" id="PTHR24075">
    <property type="entry name" value="SEC63 DOMAIN-CONTAINING"/>
    <property type="match status" value="1"/>
</dbReference>
<dbReference type="PANTHER" id="PTHR24075:SF0">
    <property type="entry name" value="TRANSLOCATION PROTEIN SEC63 HOMOLOG"/>
    <property type="match status" value="1"/>
</dbReference>
<evidence type="ECO:0008006" key="3">
    <source>
        <dbReference type="Google" id="ProtNLM"/>
    </source>
</evidence>
<name>A0A7R9WQT7_9STRA</name>
<sequence length="174" mass="19618">MHAESFTPQKIAMYQKQGIPPQIALQSYRESWWFLVRAERLDGPAPKTEMKINTNGILQAVKEEDLAKFKSATFEDQLITAWPMVVQNVAQKSGRVGINFLSPTDPGKYKFTVIVKSQDFLGADQEFDVTGTVIDGTGITRKPKEKKEAGDKKNKEEEKEEKDGKKEEPAAKKE</sequence>
<dbReference type="Gene3D" id="2.60.40.150">
    <property type="entry name" value="C2 domain"/>
    <property type="match status" value="1"/>
</dbReference>
<evidence type="ECO:0000256" key="1">
    <source>
        <dbReference type="SAM" id="MobiDB-lite"/>
    </source>
</evidence>
<feature type="region of interest" description="Disordered" evidence="1">
    <location>
        <begin position="133"/>
        <end position="174"/>
    </location>
</feature>
<feature type="compositionally biased region" description="Basic and acidic residues" evidence="1">
    <location>
        <begin position="145"/>
        <end position="174"/>
    </location>
</feature>
<dbReference type="InterPro" id="IPR035892">
    <property type="entry name" value="C2_domain_sf"/>
</dbReference>
<dbReference type="GO" id="GO:0031207">
    <property type="term" value="C:Sec62/Sec63 complex"/>
    <property type="evidence" value="ECO:0007669"/>
    <property type="project" value="TreeGrafter"/>
</dbReference>
<dbReference type="GO" id="GO:0006614">
    <property type="term" value="P:SRP-dependent cotranslational protein targeting to membrane"/>
    <property type="evidence" value="ECO:0007669"/>
    <property type="project" value="TreeGrafter"/>
</dbReference>
<reference evidence="2" key="1">
    <citation type="submission" date="2021-01" db="EMBL/GenBank/DDBJ databases">
        <authorList>
            <person name="Corre E."/>
            <person name="Pelletier E."/>
            <person name="Niang G."/>
            <person name="Scheremetjew M."/>
            <person name="Finn R."/>
            <person name="Kale V."/>
            <person name="Holt S."/>
            <person name="Cochrane G."/>
            <person name="Meng A."/>
            <person name="Brown T."/>
            <person name="Cohen L."/>
        </authorList>
    </citation>
    <scope>NUCLEOTIDE SEQUENCE</scope>
    <source>
        <strain evidence="2">CCMP3328</strain>
    </source>
</reference>
<dbReference type="AlphaFoldDB" id="A0A7R9WQT7"/>
<proteinExistence type="predicted"/>
<gene>
    <name evidence="2" type="ORF">CAUS1442_LOCUS4537</name>
</gene>
<dbReference type="GO" id="GO:0003723">
    <property type="term" value="F:RNA binding"/>
    <property type="evidence" value="ECO:0007669"/>
    <property type="project" value="TreeGrafter"/>
</dbReference>
<dbReference type="EMBL" id="HBEF01007263">
    <property type="protein sequence ID" value="CAD8332437.1"/>
    <property type="molecule type" value="Transcribed_RNA"/>
</dbReference>
<dbReference type="GO" id="GO:0008320">
    <property type="term" value="F:protein transmembrane transporter activity"/>
    <property type="evidence" value="ECO:0007669"/>
    <property type="project" value="TreeGrafter"/>
</dbReference>
<protein>
    <recommendedName>
        <fullName evidence="3">SEC63 domain-containing protein</fullName>
    </recommendedName>
</protein>
<organism evidence="2">
    <name type="scientific">Craspedostauros australis</name>
    <dbReference type="NCBI Taxonomy" id="1486917"/>
    <lineage>
        <taxon>Eukaryota</taxon>
        <taxon>Sar</taxon>
        <taxon>Stramenopiles</taxon>
        <taxon>Ochrophyta</taxon>
        <taxon>Bacillariophyta</taxon>
        <taxon>Bacillariophyceae</taxon>
        <taxon>Bacillariophycidae</taxon>
        <taxon>Naviculales</taxon>
        <taxon>Naviculaceae</taxon>
        <taxon>Craspedostauros</taxon>
    </lineage>
</organism>